<proteinExistence type="predicted"/>
<sequence>MVPIVYLGLRIELAFAQKGFINGALVNPTQTQSDPFSNSHVSQATVDVEGIEIVL</sequence>
<reference evidence="1" key="1">
    <citation type="submission" date="2018-01" db="EMBL/GenBank/DDBJ databases">
        <authorList>
            <person name="Regsiter A."/>
            <person name="William W."/>
        </authorList>
    </citation>
    <scope>NUCLEOTIDE SEQUENCE</scope>
    <source>
        <strain evidence="1">TRIP AH-1</strain>
    </source>
</reference>
<organism evidence="1">
    <name type="scientific">uncultured Desulfobacterium sp</name>
    <dbReference type="NCBI Taxonomy" id="201089"/>
    <lineage>
        <taxon>Bacteria</taxon>
        <taxon>Pseudomonadati</taxon>
        <taxon>Thermodesulfobacteriota</taxon>
        <taxon>Desulfobacteria</taxon>
        <taxon>Desulfobacterales</taxon>
        <taxon>Desulfobacteriaceae</taxon>
        <taxon>Desulfobacterium</taxon>
        <taxon>environmental samples</taxon>
    </lineage>
</organism>
<dbReference type="AlphaFoldDB" id="A0A445N0H5"/>
<gene>
    <name evidence="1" type="ORF">PITCH_A500001</name>
</gene>
<protein>
    <submittedName>
        <fullName evidence="1">Uncharacterized protein</fullName>
    </submittedName>
</protein>
<dbReference type="EMBL" id="OJIN01000193">
    <property type="protein sequence ID" value="SPD75258.1"/>
    <property type="molecule type" value="Genomic_DNA"/>
</dbReference>
<evidence type="ECO:0000313" key="1">
    <source>
        <dbReference type="EMBL" id="SPD75258.1"/>
    </source>
</evidence>
<accession>A0A445N0H5</accession>
<name>A0A445N0H5_9BACT</name>